<sequence>MFVGAGVAAVVAGAGVAVVAGAAVVVGGGTGSGSALEVAGNAMVTTLAPAAAAIAKTAHSPLRRVELGST</sequence>
<dbReference type="Proteomes" id="UP000467236">
    <property type="component" value="Chromosome"/>
</dbReference>
<keyword evidence="1" id="KW-0812">Transmembrane</keyword>
<keyword evidence="1" id="KW-1133">Transmembrane helix</keyword>
<keyword evidence="1" id="KW-0472">Membrane</keyword>
<keyword evidence="3" id="KW-1185">Reference proteome</keyword>
<gene>
    <name evidence="2" type="ORF">MSHI_13440</name>
</gene>
<evidence type="ECO:0000313" key="3">
    <source>
        <dbReference type="Proteomes" id="UP000467236"/>
    </source>
</evidence>
<proteinExistence type="predicted"/>
<feature type="transmembrane region" description="Helical" evidence="1">
    <location>
        <begin position="38"/>
        <end position="55"/>
    </location>
</feature>
<evidence type="ECO:0000313" key="2">
    <source>
        <dbReference type="EMBL" id="BBX73438.1"/>
    </source>
</evidence>
<evidence type="ECO:0000256" key="1">
    <source>
        <dbReference type="SAM" id="Phobius"/>
    </source>
</evidence>
<accession>A0A7I7MMJ6</accession>
<organism evidence="2 3">
    <name type="scientific">Mycobacterium shinjukuense</name>
    <dbReference type="NCBI Taxonomy" id="398694"/>
    <lineage>
        <taxon>Bacteria</taxon>
        <taxon>Bacillati</taxon>
        <taxon>Actinomycetota</taxon>
        <taxon>Actinomycetes</taxon>
        <taxon>Mycobacteriales</taxon>
        <taxon>Mycobacteriaceae</taxon>
        <taxon>Mycobacterium</taxon>
    </lineage>
</organism>
<reference evidence="2 3" key="1">
    <citation type="journal article" date="2019" name="Emerg. Microbes Infect.">
        <title>Comprehensive subspecies identification of 175 nontuberculous mycobacteria species based on 7547 genomic profiles.</title>
        <authorList>
            <person name="Matsumoto Y."/>
            <person name="Kinjo T."/>
            <person name="Motooka D."/>
            <person name="Nabeya D."/>
            <person name="Jung N."/>
            <person name="Uechi K."/>
            <person name="Horii T."/>
            <person name="Iida T."/>
            <person name="Fujita J."/>
            <person name="Nakamura S."/>
        </authorList>
    </citation>
    <scope>NUCLEOTIDE SEQUENCE [LARGE SCALE GENOMIC DNA]</scope>
    <source>
        <strain evidence="2 3">JCM 14233</strain>
    </source>
</reference>
<dbReference type="EMBL" id="AP022575">
    <property type="protein sequence ID" value="BBX73438.1"/>
    <property type="molecule type" value="Genomic_DNA"/>
</dbReference>
<dbReference type="AlphaFoldDB" id="A0A7I7MMJ6"/>
<name>A0A7I7MMJ6_9MYCO</name>
<protein>
    <submittedName>
        <fullName evidence="2">Uncharacterized protein</fullName>
    </submittedName>
</protein>
<dbReference type="KEGG" id="mshj:MSHI_13440"/>